<dbReference type="Proteomes" id="UP000002724">
    <property type="component" value="Chromosome"/>
</dbReference>
<dbReference type="RefSeq" id="WP_012507793.1">
    <property type="nucleotide sequence ID" value="NC_011060.1"/>
</dbReference>
<dbReference type="SUPFAM" id="SSF52091">
    <property type="entry name" value="SpoIIaa-like"/>
    <property type="match status" value="1"/>
</dbReference>
<dbReference type="EMBL" id="CP001110">
    <property type="protein sequence ID" value="ACF43299.1"/>
    <property type="molecule type" value="Genomic_DNA"/>
</dbReference>
<dbReference type="CDD" id="cd07043">
    <property type="entry name" value="STAS_anti-anti-sigma_factors"/>
    <property type="match status" value="1"/>
</dbReference>
<dbReference type="AlphaFoldDB" id="B4SFP4"/>
<sequence>MNISEKTINNYKVLSLRGMLNASSAPALKTCVAGFPDEQSIVIDLENVDFLDSSGLGALVGIARKKKASKAIMKLARMNERVKKVFEITQAHTLFDIYDDVSAAADA</sequence>
<dbReference type="PANTHER" id="PTHR33495:SF2">
    <property type="entry name" value="ANTI-SIGMA FACTOR ANTAGONIST TM_1081-RELATED"/>
    <property type="match status" value="1"/>
</dbReference>
<dbReference type="eggNOG" id="COG1366">
    <property type="taxonomic scope" value="Bacteria"/>
</dbReference>
<evidence type="ECO:0000313" key="5">
    <source>
        <dbReference type="Proteomes" id="UP000002724"/>
    </source>
</evidence>
<evidence type="ECO:0000256" key="2">
    <source>
        <dbReference type="RuleBase" id="RU003749"/>
    </source>
</evidence>
<dbReference type="STRING" id="324925.Ppha_1015"/>
<feature type="domain" description="STAS" evidence="3">
    <location>
        <begin position="1"/>
        <end position="107"/>
    </location>
</feature>
<evidence type="ECO:0000259" key="3">
    <source>
        <dbReference type="PROSITE" id="PS50801"/>
    </source>
</evidence>
<dbReference type="Pfam" id="PF01740">
    <property type="entry name" value="STAS"/>
    <property type="match status" value="1"/>
</dbReference>
<reference evidence="4 5" key="1">
    <citation type="submission" date="2008-06" db="EMBL/GenBank/DDBJ databases">
        <title>Complete sequence of Pelodictyon phaeoclathratiforme BU-1.</title>
        <authorList>
            <consortium name="US DOE Joint Genome Institute"/>
            <person name="Lucas S."/>
            <person name="Copeland A."/>
            <person name="Lapidus A."/>
            <person name="Glavina del Rio T."/>
            <person name="Dalin E."/>
            <person name="Tice H."/>
            <person name="Bruce D."/>
            <person name="Goodwin L."/>
            <person name="Pitluck S."/>
            <person name="Schmutz J."/>
            <person name="Larimer F."/>
            <person name="Land M."/>
            <person name="Hauser L."/>
            <person name="Kyrpides N."/>
            <person name="Mikhailova N."/>
            <person name="Liu Z."/>
            <person name="Li T."/>
            <person name="Zhao F."/>
            <person name="Overmann J."/>
            <person name="Bryant D.A."/>
            <person name="Richardson P."/>
        </authorList>
    </citation>
    <scope>NUCLEOTIDE SEQUENCE [LARGE SCALE GENOMIC DNA]</scope>
    <source>
        <strain evidence="5">DSM 5477 / BU-1</strain>
    </source>
</reference>
<dbReference type="InterPro" id="IPR002645">
    <property type="entry name" value="STAS_dom"/>
</dbReference>
<accession>B4SFP4</accession>
<protein>
    <recommendedName>
        <fullName evidence="2">Anti-sigma factor antagonist</fullName>
    </recommendedName>
</protein>
<dbReference type="OrthoDB" id="1493620at2"/>
<dbReference type="HOGENOM" id="CLU_115403_6_0_10"/>
<proteinExistence type="inferred from homology"/>
<dbReference type="KEGG" id="pph:Ppha_1015"/>
<dbReference type="PANTHER" id="PTHR33495">
    <property type="entry name" value="ANTI-SIGMA FACTOR ANTAGONIST TM_1081-RELATED-RELATED"/>
    <property type="match status" value="1"/>
</dbReference>
<dbReference type="PROSITE" id="PS50801">
    <property type="entry name" value="STAS"/>
    <property type="match status" value="1"/>
</dbReference>
<gene>
    <name evidence="4" type="ordered locus">Ppha_1015</name>
</gene>
<dbReference type="Gene3D" id="3.30.750.24">
    <property type="entry name" value="STAS domain"/>
    <property type="match status" value="1"/>
</dbReference>
<dbReference type="InterPro" id="IPR036513">
    <property type="entry name" value="STAS_dom_sf"/>
</dbReference>
<evidence type="ECO:0000313" key="4">
    <source>
        <dbReference type="EMBL" id="ACF43299.1"/>
    </source>
</evidence>
<dbReference type="NCBIfam" id="TIGR00377">
    <property type="entry name" value="ant_ant_sig"/>
    <property type="match status" value="1"/>
</dbReference>
<dbReference type="GO" id="GO:0043856">
    <property type="term" value="F:anti-sigma factor antagonist activity"/>
    <property type="evidence" value="ECO:0007669"/>
    <property type="project" value="InterPro"/>
</dbReference>
<comment type="similarity">
    <text evidence="1 2">Belongs to the anti-sigma-factor antagonist family.</text>
</comment>
<dbReference type="InterPro" id="IPR003658">
    <property type="entry name" value="Anti-sigma_ant"/>
</dbReference>
<organism evidence="4 5">
    <name type="scientific">Pelodictyon phaeoclathratiforme (strain DSM 5477 / BU-1)</name>
    <dbReference type="NCBI Taxonomy" id="324925"/>
    <lineage>
        <taxon>Bacteria</taxon>
        <taxon>Pseudomonadati</taxon>
        <taxon>Chlorobiota</taxon>
        <taxon>Chlorobiia</taxon>
        <taxon>Chlorobiales</taxon>
        <taxon>Chlorobiaceae</taxon>
        <taxon>Chlorobium/Pelodictyon group</taxon>
        <taxon>Pelodictyon</taxon>
    </lineage>
</organism>
<name>B4SFP4_PELPB</name>
<evidence type="ECO:0000256" key="1">
    <source>
        <dbReference type="ARBA" id="ARBA00009013"/>
    </source>
</evidence>
<keyword evidence="5" id="KW-1185">Reference proteome</keyword>